<dbReference type="InterPro" id="IPR001881">
    <property type="entry name" value="EGF-like_Ca-bd_dom"/>
</dbReference>
<dbReference type="InterPro" id="IPR009017">
    <property type="entry name" value="GFP"/>
</dbReference>
<dbReference type="AlphaFoldDB" id="A0A0C2H3M4"/>
<dbReference type="GO" id="GO:0005509">
    <property type="term" value="F:calcium ion binding"/>
    <property type="evidence" value="ECO:0007669"/>
    <property type="project" value="InterPro"/>
</dbReference>
<dbReference type="Gene3D" id="2.40.155.10">
    <property type="entry name" value="Green fluorescent protein"/>
    <property type="match status" value="1"/>
</dbReference>
<gene>
    <name evidence="6" type="ORF">ANCDUO_05658</name>
</gene>
<evidence type="ECO:0000256" key="1">
    <source>
        <dbReference type="ARBA" id="ARBA00022536"/>
    </source>
</evidence>
<evidence type="ECO:0000256" key="4">
    <source>
        <dbReference type="ARBA" id="ARBA00023157"/>
    </source>
</evidence>
<evidence type="ECO:0000256" key="3">
    <source>
        <dbReference type="ARBA" id="ARBA00022737"/>
    </source>
</evidence>
<keyword evidence="4" id="KW-1015">Disulfide bond</keyword>
<accession>A0A0C2H3M4</accession>
<keyword evidence="2" id="KW-0732">Signal</keyword>
<dbReference type="InterPro" id="IPR000742">
    <property type="entry name" value="EGF"/>
</dbReference>
<name>A0A0C2H3M4_9BILA</name>
<reference evidence="6 7" key="1">
    <citation type="submission" date="2013-12" db="EMBL/GenBank/DDBJ databases">
        <title>Draft genome of the parsitic nematode Ancylostoma duodenale.</title>
        <authorList>
            <person name="Mitreva M."/>
        </authorList>
    </citation>
    <scope>NUCLEOTIDE SEQUENCE [LARGE SCALE GENOMIC DNA]</scope>
    <source>
        <strain evidence="6 7">Zhejiang</strain>
    </source>
</reference>
<dbReference type="PROSITE" id="PS00010">
    <property type="entry name" value="ASX_HYDROXYL"/>
    <property type="match status" value="1"/>
</dbReference>
<dbReference type="FunFam" id="2.10.25.10:FF:000038">
    <property type="entry name" value="Fibrillin 2"/>
    <property type="match status" value="1"/>
</dbReference>
<dbReference type="Proteomes" id="UP000054047">
    <property type="component" value="Unassembled WGS sequence"/>
</dbReference>
<organism evidence="6 7">
    <name type="scientific">Ancylostoma duodenale</name>
    <dbReference type="NCBI Taxonomy" id="51022"/>
    <lineage>
        <taxon>Eukaryota</taxon>
        <taxon>Metazoa</taxon>
        <taxon>Ecdysozoa</taxon>
        <taxon>Nematoda</taxon>
        <taxon>Chromadorea</taxon>
        <taxon>Rhabditida</taxon>
        <taxon>Rhabditina</taxon>
        <taxon>Rhabditomorpha</taxon>
        <taxon>Strongyloidea</taxon>
        <taxon>Ancylostomatidae</taxon>
        <taxon>Ancylostomatinae</taxon>
        <taxon>Ancylostoma</taxon>
    </lineage>
</organism>
<dbReference type="OrthoDB" id="9644116at2759"/>
<dbReference type="Pfam" id="PF12947">
    <property type="entry name" value="EGF_3"/>
    <property type="match status" value="1"/>
</dbReference>
<evidence type="ECO:0000313" key="6">
    <source>
        <dbReference type="EMBL" id="KIH64031.1"/>
    </source>
</evidence>
<dbReference type="SUPFAM" id="SSF57196">
    <property type="entry name" value="EGF/Laminin"/>
    <property type="match status" value="1"/>
</dbReference>
<protein>
    <recommendedName>
        <fullName evidence="5">EGF-like domain-containing protein</fullName>
    </recommendedName>
</protein>
<evidence type="ECO:0000259" key="5">
    <source>
        <dbReference type="PROSITE" id="PS01186"/>
    </source>
</evidence>
<proteinExistence type="predicted"/>
<sequence>MVLCGQNAECHNTIGGYECRCRKGFSGDGKECSRGFIFRLKYLFWISAIREFQQLNVVIPVLGGHVHRMGSVKNVPMARDAFVLVDSVVMDSAAPLSLPSIPPWRI</sequence>
<keyword evidence="7" id="KW-1185">Reference proteome</keyword>
<dbReference type="SMART" id="SM00179">
    <property type="entry name" value="EGF_CA"/>
    <property type="match status" value="1"/>
</dbReference>
<dbReference type="PROSITE" id="PS01186">
    <property type="entry name" value="EGF_2"/>
    <property type="match status" value="1"/>
</dbReference>
<feature type="domain" description="EGF-like" evidence="5">
    <location>
        <begin position="19"/>
        <end position="32"/>
    </location>
</feature>
<dbReference type="InterPro" id="IPR024731">
    <property type="entry name" value="NELL2-like_EGF"/>
</dbReference>
<dbReference type="CDD" id="cd00054">
    <property type="entry name" value="EGF_CA"/>
    <property type="match status" value="1"/>
</dbReference>
<evidence type="ECO:0000313" key="7">
    <source>
        <dbReference type="Proteomes" id="UP000054047"/>
    </source>
</evidence>
<keyword evidence="1" id="KW-0245">EGF-like domain</keyword>
<dbReference type="EMBL" id="KN728288">
    <property type="protein sequence ID" value="KIH64031.1"/>
    <property type="molecule type" value="Genomic_DNA"/>
</dbReference>
<keyword evidence="3" id="KW-0677">Repeat</keyword>
<dbReference type="InterPro" id="IPR000152">
    <property type="entry name" value="EGF-type_Asp/Asn_hydroxyl_site"/>
</dbReference>
<evidence type="ECO:0000256" key="2">
    <source>
        <dbReference type="ARBA" id="ARBA00022729"/>
    </source>
</evidence>